<evidence type="ECO:0000313" key="2">
    <source>
        <dbReference type="EMBL" id="KKN45581.1"/>
    </source>
</evidence>
<feature type="region of interest" description="Disordered" evidence="1">
    <location>
        <begin position="1"/>
        <end position="43"/>
    </location>
</feature>
<accession>A0A0F9T9D4</accession>
<comment type="caution">
    <text evidence="2">The sequence shown here is derived from an EMBL/GenBank/DDBJ whole genome shotgun (WGS) entry which is preliminary data.</text>
</comment>
<gene>
    <name evidence="2" type="ORF">LCGC14_0681460</name>
</gene>
<evidence type="ECO:0000256" key="1">
    <source>
        <dbReference type="SAM" id="MobiDB-lite"/>
    </source>
</evidence>
<name>A0A0F9T9D4_9ZZZZ</name>
<feature type="non-terminal residue" evidence="2">
    <location>
        <position position="1"/>
    </location>
</feature>
<sequence>IKSQRSPPQEAKTICGSTSCEDESRDEPTLIGSGGIHKMGESC</sequence>
<dbReference type="AlphaFoldDB" id="A0A0F9T9D4"/>
<dbReference type="EMBL" id="LAZR01001379">
    <property type="protein sequence ID" value="KKN45581.1"/>
    <property type="molecule type" value="Genomic_DNA"/>
</dbReference>
<protein>
    <submittedName>
        <fullName evidence="2">Uncharacterized protein</fullName>
    </submittedName>
</protein>
<reference evidence="2" key="1">
    <citation type="journal article" date="2015" name="Nature">
        <title>Complex archaea that bridge the gap between prokaryotes and eukaryotes.</title>
        <authorList>
            <person name="Spang A."/>
            <person name="Saw J.H."/>
            <person name="Jorgensen S.L."/>
            <person name="Zaremba-Niedzwiedzka K."/>
            <person name="Martijn J."/>
            <person name="Lind A.E."/>
            <person name="van Eijk R."/>
            <person name="Schleper C."/>
            <person name="Guy L."/>
            <person name="Ettema T.J."/>
        </authorList>
    </citation>
    <scope>NUCLEOTIDE SEQUENCE</scope>
</reference>
<organism evidence="2">
    <name type="scientific">marine sediment metagenome</name>
    <dbReference type="NCBI Taxonomy" id="412755"/>
    <lineage>
        <taxon>unclassified sequences</taxon>
        <taxon>metagenomes</taxon>
        <taxon>ecological metagenomes</taxon>
    </lineage>
</organism>
<proteinExistence type="predicted"/>